<organism evidence="1 2">
    <name type="scientific">Streptomyces pseudovenezuelae</name>
    <dbReference type="NCBI Taxonomy" id="67350"/>
    <lineage>
        <taxon>Bacteria</taxon>
        <taxon>Bacillati</taxon>
        <taxon>Actinomycetota</taxon>
        <taxon>Actinomycetes</taxon>
        <taxon>Kitasatosporales</taxon>
        <taxon>Streptomycetaceae</taxon>
        <taxon>Streptomyces</taxon>
        <taxon>Streptomyces aurantiacus group</taxon>
    </lineage>
</organism>
<proteinExistence type="predicted"/>
<dbReference type="EMBL" id="JARXVH010000003">
    <property type="protein sequence ID" value="MDH6214675.1"/>
    <property type="molecule type" value="Genomic_DNA"/>
</dbReference>
<protein>
    <submittedName>
        <fullName evidence="1">Uncharacterized protein</fullName>
    </submittedName>
</protein>
<name>A0ABT6LFF0_9ACTN</name>
<comment type="caution">
    <text evidence="1">The sequence shown here is derived from an EMBL/GenBank/DDBJ whole genome shotgun (WGS) entry which is preliminary data.</text>
</comment>
<reference evidence="1 2" key="1">
    <citation type="submission" date="2023-04" db="EMBL/GenBank/DDBJ databases">
        <title>Forest soil microbial communities from Buena Vista Peninsula, Colon Province, Panama.</title>
        <authorList>
            <person name="Bouskill N."/>
        </authorList>
    </citation>
    <scope>NUCLEOTIDE SEQUENCE [LARGE SCALE GENOMIC DNA]</scope>
    <source>
        <strain evidence="1 2">GGS1</strain>
    </source>
</reference>
<evidence type="ECO:0000313" key="1">
    <source>
        <dbReference type="EMBL" id="MDH6214675.1"/>
    </source>
</evidence>
<keyword evidence="2" id="KW-1185">Reference proteome</keyword>
<accession>A0ABT6LFF0</accession>
<evidence type="ECO:0000313" key="2">
    <source>
        <dbReference type="Proteomes" id="UP001160499"/>
    </source>
</evidence>
<sequence length="93" mass="10148">MAHDLLDPGPDYNGQRAYLIWPRDANGAPCFADTHTAADVVFPQPGAALVIRGTVRQRGILVDLTHYDATGNPLVPPTIPLGVLRQMWTDHYG</sequence>
<dbReference type="Proteomes" id="UP001160499">
    <property type="component" value="Unassembled WGS sequence"/>
</dbReference>
<gene>
    <name evidence="1" type="ORF">M2283_001958</name>
</gene>